<protein>
    <submittedName>
        <fullName evidence="3">Urease accessory protein</fullName>
    </submittedName>
</protein>
<dbReference type="InterPro" id="IPR002639">
    <property type="entry name" value="UreF"/>
</dbReference>
<dbReference type="Gene3D" id="1.10.4190.10">
    <property type="entry name" value="Urease accessory protein UreF"/>
    <property type="match status" value="1"/>
</dbReference>
<dbReference type="AlphaFoldDB" id="A0A853DME9"/>
<dbReference type="Pfam" id="PF01730">
    <property type="entry name" value="UreF"/>
    <property type="match status" value="1"/>
</dbReference>
<evidence type="ECO:0000256" key="2">
    <source>
        <dbReference type="ARBA" id="ARBA00023186"/>
    </source>
</evidence>
<dbReference type="PANTHER" id="PTHR33620:SF1">
    <property type="entry name" value="UREASE ACCESSORY PROTEIN F"/>
    <property type="match status" value="1"/>
</dbReference>
<dbReference type="GO" id="GO:0016151">
    <property type="term" value="F:nickel cation binding"/>
    <property type="evidence" value="ECO:0007669"/>
    <property type="project" value="InterPro"/>
</dbReference>
<reference evidence="3 4" key="1">
    <citation type="submission" date="2020-07" db="EMBL/GenBank/DDBJ databases">
        <title>Sequencing the genomes of 1000 actinobacteria strains.</title>
        <authorList>
            <person name="Klenk H.-P."/>
        </authorList>
    </citation>
    <scope>NUCLEOTIDE SEQUENCE [LARGE SCALE GENOMIC DNA]</scope>
    <source>
        <strain evidence="3 4">DSM 29531</strain>
    </source>
</reference>
<organism evidence="3 4">
    <name type="scientific">Allobranchiibius huperziae</name>
    <dbReference type="NCBI Taxonomy" id="1874116"/>
    <lineage>
        <taxon>Bacteria</taxon>
        <taxon>Bacillati</taxon>
        <taxon>Actinomycetota</taxon>
        <taxon>Actinomycetes</taxon>
        <taxon>Micrococcales</taxon>
        <taxon>Dermacoccaceae</taxon>
        <taxon>Allobranchiibius</taxon>
    </lineage>
</organism>
<keyword evidence="4" id="KW-1185">Reference proteome</keyword>
<accession>A0A853DME9</accession>
<proteinExistence type="predicted"/>
<dbReference type="PANTHER" id="PTHR33620">
    <property type="entry name" value="UREASE ACCESSORY PROTEIN F"/>
    <property type="match status" value="1"/>
</dbReference>
<dbReference type="RefSeq" id="WP_179482754.1">
    <property type="nucleotide sequence ID" value="NZ_JACCFW010000001.1"/>
</dbReference>
<dbReference type="Proteomes" id="UP000571817">
    <property type="component" value="Unassembled WGS sequence"/>
</dbReference>
<evidence type="ECO:0000256" key="1">
    <source>
        <dbReference type="ARBA" id="ARBA00022988"/>
    </source>
</evidence>
<gene>
    <name evidence="3" type="ORF">HNR15_002763</name>
</gene>
<keyword evidence="2" id="KW-0143">Chaperone</keyword>
<keyword evidence="1" id="KW-0996">Nickel insertion</keyword>
<name>A0A853DME9_9MICO</name>
<dbReference type="EMBL" id="JACCFW010000001">
    <property type="protein sequence ID" value="NYJ75800.1"/>
    <property type="molecule type" value="Genomic_DNA"/>
</dbReference>
<dbReference type="InterPro" id="IPR038277">
    <property type="entry name" value="UreF_sf"/>
</dbReference>
<sequence>MSSATGSLATLLLGDARLPTGGHTQSGGLEPALLAGMPSGDIPAYLTTRLRTATLVDAATAVVALRVLLAGGPLEPVEQAWAARTPSHVVRQASVELGRGYERLLARLTEERDVRSGQVRRGAPRPIAIARIAARLDVSATDLARVICHDDVQSVCAAALKLAPLDPVDTVVWALEVAPLVEQIVVQVADLRTPADIPAPAAPAAEIWQHAHATARRRLFRA</sequence>
<comment type="caution">
    <text evidence="3">The sequence shown here is derived from an EMBL/GenBank/DDBJ whole genome shotgun (WGS) entry which is preliminary data.</text>
</comment>
<evidence type="ECO:0000313" key="4">
    <source>
        <dbReference type="Proteomes" id="UP000571817"/>
    </source>
</evidence>
<evidence type="ECO:0000313" key="3">
    <source>
        <dbReference type="EMBL" id="NYJ75800.1"/>
    </source>
</evidence>